<feature type="non-terminal residue" evidence="2">
    <location>
        <position position="1"/>
    </location>
</feature>
<dbReference type="AlphaFoldDB" id="A0AAD7DK46"/>
<accession>A0AAD7DK46</accession>
<dbReference type="SUPFAM" id="SSF53098">
    <property type="entry name" value="Ribonuclease H-like"/>
    <property type="match status" value="1"/>
</dbReference>
<dbReference type="Gene3D" id="3.30.420.10">
    <property type="entry name" value="Ribonuclease H-like superfamily/Ribonuclease H"/>
    <property type="match status" value="1"/>
</dbReference>
<keyword evidence="3" id="KW-1185">Reference proteome</keyword>
<evidence type="ECO:0000259" key="1">
    <source>
        <dbReference type="PROSITE" id="PS50879"/>
    </source>
</evidence>
<dbReference type="InterPro" id="IPR012337">
    <property type="entry name" value="RNaseH-like_sf"/>
</dbReference>
<comment type="caution">
    <text evidence="2">The sequence shown here is derived from an EMBL/GenBank/DDBJ whole genome shotgun (WGS) entry which is preliminary data.</text>
</comment>
<gene>
    <name evidence="2" type="ORF">B0H17DRAFT_935127</name>
</gene>
<protein>
    <recommendedName>
        <fullName evidence="1">RNase H type-1 domain-containing protein</fullName>
    </recommendedName>
</protein>
<reference evidence="2" key="1">
    <citation type="submission" date="2023-03" db="EMBL/GenBank/DDBJ databases">
        <title>Massive genome expansion in bonnet fungi (Mycena s.s.) driven by repeated elements and novel gene families across ecological guilds.</title>
        <authorList>
            <consortium name="Lawrence Berkeley National Laboratory"/>
            <person name="Harder C.B."/>
            <person name="Miyauchi S."/>
            <person name="Viragh M."/>
            <person name="Kuo A."/>
            <person name="Thoen E."/>
            <person name="Andreopoulos B."/>
            <person name="Lu D."/>
            <person name="Skrede I."/>
            <person name="Drula E."/>
            <person name="Henrissat B."/>
            <person name="Morin E."/>
            <person name="Kohler A."/>
            <person name="Barry K."/>
            <person name="LaButti K."/>
            <person name="Morin E."/>
            <person name="Salamov A."/>
            <person name="Lipzen A."/>
            <person name="Mereny Z."/>
            <person name="Hegedus B."/>
            <person name="Baldrian P."/>
            <person name="Stursova M."/>
            <person name="Weitz H."/>
            <person name="Taylor A."/>
            <person name="Grigoriev I.V."/>
            <person name="Nagy L.G."/>
            <person name="Martin F."/>
            <person name="Kauserud H."/>
        </authorList>
    </citation>
    <scope>NUCLEOTIDE SEQUENCE</scope>
    <source>
        <strain evidence="2">CBHHK067</strain>
    </source>
</reference>
<name>A0AAD7DK46_MYCRO</name>
<dbReference type="InterPro" id="IPR026960">
    <property type="entry name" value="RVT-Znf"/>
</dbReference>
<dbReference type="GO" id="GO:0003676">
    <property type="term" value="F:nucleic acid binding"/>
    <property type="evidence" value="ECO:0007669"/>
    <property type="project" value="InterPro"/>
</dbReference>
<dbReference type="EMBL" id="JARKIE010000058">
    <property type="protein sequence ID" value="KAJ7691430.1"/>
    <property type="molecule type" value="Genomic_DNA"/>
</dbReference>
<dbReference type="InterPro" id="IPR036397">
    <property type="entry name" value="RNaseH_sf"/>
</dbReference>
<dbReference type="Proteomes" id="UP001221757">
    <property type="component" value="Unassembled WGS sequence"/>
</dbReference>
<evidence type="ECO:0000313" key="2">
    <source>
        <dbReference type="EMBL" id="KAJ7691430.1"/>
    </source>
</evidence>
<feature type="domain" description="RNase H type-1" evidence="1">
    <location>
        <begin position="1"/>
        <end position="76"/>
    </location>
</feature>
<sequence>PLRIISDSKTSIDGLTKNLRNWEDEGFTTVKNGQLFQATVAHLRRRTAPTVFQWVKGHSGVEGNEGADRLAVEGCAKPGDADAISASLPGRATAITPKSIAYKIIRQKKMDTPSYQEALDQHETTRNMVYAQDVATDSKGETPSPRQIWKGTMHKDFSRRAKFFLWMLIHNGYKVGKYWRKIPGSEDKGTCEKCGVEETMHHILTECEEHGQKQIWDLASEFWLKRTGAPLRPLIGEIMACGTIKQGK</sequence>
<dbReference type="InterPro" id="IPR002156">
    <property type="entry name" value="RNaseH_domain"/>
</dbReference>
<proteinExistence type="predicted"/>
<dbReference type="Pfam" id="PF00075">
    <property type="entry name" value="RNase_H"/>
    <property type="match status" value="1"/>
</dbReference>
<organism evidence="2 3">
    <name type="scientific">Mycena rosella</name>
    <name type="common">Pink bonnet</name>
    <name type="synonym">Agaricus rosellus</name>
    <dbReference type="NCBI Taxonomy" id="1033263"/>
    <lineage>
        <taxon>Eukaryota</taxon>
        <taxon>Fungi</taxon>
        <taxon>Dikarya</taxon>
        <taxon>Basidiomycota</taxon>
        <taxon>Agaricomycotina</taxon>
        <taxon>Agaricomycetes</taxon>
        <taxon>Agaricomycetidae</taxon>
        <taxon>Agaricales</taxon>
        <taxon>Marasmiineae</taxon>
        <taxon>Mycenaceae</taxon>
        <taxon>Mycena</taxon>
    </lineage>
</organism>
<dbReference type="PROSITE" id="PS50879">
    <property type="entry name" value="RNASE_H_1"/>
    <property type="match status" value="1"/>
</dbReference>
<evidence type="ECO:0000313" key="3">
    <source>
        <dbReference type="Proteomes" id="UP001221757"/>
    </source>
</evidence>
<dbReference type="GO" id="GO:0004523">
    <property type="term" value="F:RNA-DNA hybrid ribonuclease activity"/>
    <property type="evidence" value="ECO:0007669"/>
    <property type="project" value="InterPro"/>
</dbReference>
<dbReference type="Pfam" id="PF13966">
    <property type="entry name" value="zf-RVT"/>
    <property type="match status" value="1"/>
</dbReference>